<organism evidence="6 7">
    <name type="scientific">Rugosimonospora acidiphila</name>
    <dbReference type="NCBI Taxonomy" id="556531"/>
    <lineage>
        <taxon>Bacteria</taxon>
        <taxon>Bacillati</taxon>
        <taxon>Actinomycetota</taxon>
        <taxon>Actinomycetes</taxon>
        <taxon>Micromonosporales</taxon>
        <taxon>Micromonosporaceae</taxon>
        <taxon>Rugosimonospora</taxon>
    </lineage>
</organism>
<dbReference type="InterPro" id="IPR036271">
    <property type="entry name" value="Tet_transcr_reg_TetR-rel_C_sf"/>
</dbReference>
<comment type="caution">
    <text evidence="6">The sequence shown here is derived from an EMBL/GenBank/DDBJ whole genome shotgun (WGS) entry which is preliminary data.</text>
</comment>
<keyword evidence="3" id="KW-0804">Transcription</keyword>
<dbReference type="PROSITE" id="PS01081">
    <property type="entry name" value="HTH_TETR_1"/>
    <property type="match status" value="1"/>
</dbReference>
<dbReference type="PANTHER" id="PTHR30055">
    <property type="entry name" value="HTH-TYPE TRANSCRIPTIONAL REGULATOR RUTR"/>
    <property type="match status" value="1"/>
</dbReference>
<accession>A0ABP9RY43</accession>
<dbReference type="EMBL" id="BAABJQ010000010">
    <property type="protein sequence ID" value="GAA5188178.1"/>
    <property type="molecule type" value="Genomic_DNA"/>
</dbReference>
<dbReference type="InterPro" id="IPR023772">
    <property type="entry name" value="DNA-bd_HTH_TetR-type_CS"/>
</dbReference>
<dbReference type="Gene3D" id="1.10.357.10">
    <property type="entry name" value="Tetracycline Repressor, domain 2"/>
    <property type="match status" value="1"/>
</dbReference>
<feature type="DNA-binding region" description="H-T-H motif" evidence="4">
    <location>
        <begin position="17"/>
        <end position="36"/>
    </location>
</feature>
<name>A0ABP9RY43_9ACTN</name>
<dbReference type="InterPro" id="IPR009057">
    <property type="entry name" value="Homeodomain-like_sf"/>
</dbReference>
<reference evidence="7" key="1">
    <citation type="journal article" date="2019" name="Int. J. Syst. Evol. Microbiol.">
        <title>The Global Catalogue of Microorganisms (GCM) 10K type strain sequencing project: providing services to taxonomists for standard genome sequencing and annotation.</title>
        <authorList>
            <consortium name="The Broad Institute Genomics Platform"/>
            <consortium name="The Broad Institute Genome Sequencing Center for Infectious Disease"/>
            <person name="Wu L."/>
            <person name="Ma J."/>
        </authorList>
    </citation>
    <scope>NUCLEOTIDE SEQUENCE [LARGE SCALE GENOMIC DNA]</scope>
    <source>
        <strain evidence="7">JCM 18304</strain>
    </source>
</reference>
<dbReference type="PANTHER" id="PTHR30055:SF234">
    <property type="entry name" value="HTH-TYPE TRANSCRIPTIONAL REGULATOR BETI"/>
    <property type="match status" value="1"/>
</dbReference>
<feature type="domain" description="HTH tetR-type" evidence="5">
    <location>
        <begin position="1"/>
        <end position="54"/>
    </location>
</feature>
<evidence type="ECO:0000256" key="1">
    <source>
        <dbReference type="ARBA" id="ARBA00023015"/>
    </source>
</evidence>
<proteinExistence type="predicted"/>
<dbReference type="PROSITE" id="PS50977">
    <property type="entry name" value="HTH_TETR_2"/>
    <property type="match status" value="1"/>
</dbReference>
<evidence type="ECO:0000256" key="2">
    <source>
        <dbReference type="ARBA" id="ARBA00023125"/>
    </source>
</evidence>
<keyword evidence="2 4" id="KW-0238">DNA-binding</keyword>
<sequence>MSGAIEVLATSGYGSSSLAAIAGHLGISKGIISYHFAGKAELLQEVVQTVLRRAEEAMTPAVQGAPSYTEALRRYITANLAFISAARPAVLAMTEVLTNDRAMRGAFGRSQQEAVAALEALIQGGVDAGEFDRVPARAAAVALRASIDAATGLLRADLEFDVEAYGTDLIALYGRAIAKPGSAR</sequence>
<dbReference type="Gene3D" id="1.10.10.60">
    <property type="entry name" value="Homeodomain-like"/>
    <property type="match status" value="1"/>
</dbReference>
<evidence type="ECO:0000256" key="4">
    <source>
        <dbReference type="PROSITE-ProRule" id="PRU00335"/>
    </source>
</evidence>
<evidence type="ECO:0000259" key="5">
    <source>
        <dbReference type="PROSITE" id="PS50977"/>
    </source>
</evidence>
<keyword evidence="7" id="KW-1185">Reference proteome</keyword>
<evidence type="ECO:0000313" key="7">
    <source>
        <dbReference type="Proteomes" id="UP001501570"/>
    </source>
</evidence>
<dbReference type="Proteomes" id="UP001501570">
    <property type="component" value="Unassembled WGS sequence"/>
</dbReference>
<gene>
    <name evidence="6" type="ORF">GCM10023322_38190</name>
</gene>
<keyword evidence="1" id="KW-0805">Transcription regulation</keyword>
<dbReference type="SUPFAM" id="SSF48498">
    <property type="entry name" value="Tetracyclin repressor-like, C-terminal domain"/>
    <property type="match status" value="1"/>
</dbReference>
<dbReference type="SUPFAM" id="SSF46689">
    <property type="entry name" value="Homeodomain-like"/>
    <property type="match status" value="1"/>
</dbReference>
<dbReference type="InterPro" id="IPR050109">
    <property type="entry name" value="HTH-type_TetR-like_transc_reg"/>
</dbReference>
<evidence type="ECO:0000313" key="6">
    <source>
        <dbReference type="EMBL" id="GAA5188178.1"/>
    </source>
</evidence>
<protein>
    <submittedName>
        <fullName evidence="6">TetR family transcriptional regulator</fullName>
    </submittedName>
</protein>
<dbReference type="Pfam" id="PF00440">
    <property type="entry name" value="TetR_N"/>
    <property type="match status" value="1"/>
</dbReference>
<dbReference type="InterPro" id="IPR001647">
    <property type="entry name" value="HTH_TetR"/>
</dbReference>
<evidence type="ECO:0000256" key="3">
    <source>
        <dbReference type="ARBA" id="ARBA00023163"/>
    </source>
</evidence>